<evidence type="ECO:0000313" key="4">
    <source>
        <dbReference type="Ensembl" id="ENSCSAVP00000002413.1"/>
    </source>
</evidence>
<feature type="coiled-coil region" evidence="2">
    <location>
        <begin position="10"/>
        <end position="212"/>
    </location>
</feature>
<protein>
    <recommendedName>
        <fullName evidence="3">Golgin subfamily A conserved domain-containing protein</fullName>
    </recommendedName>
</protein>
<dbReference type="Ensembl" id="ENSCSAVT00000002452.1">
    <property type="protein sequence ID" value="ENSCSAVP00000002413.1"/>
    <property type="gene ID" value="ENSCSAVG00000001413.1"/>
</dbReference>
<evidence type="ECO:0000256" key="1">
    <source>
        <dbReference type="ARBA" id="ARBA00023054"/>
    </source>
</evidence>
<proteinExistence type="predicted"/>
<dbReference type="GeneTree" id="ENSGT00530000062932"/>
<keyword evidence="5" id="KW-1185">Reference proteome</keyword>
<dbReference type="InterPro" id="IPR043976">
    <property type="entry name" value="GOLGA_cons_dom"/>
</dbReference>
<organism evidence="4 5">
    <name type="scientific">Ciona savignyi</name>
    <name type="common">Pacific transparent sea squirt</name>
    <dbReference type="NCBI Taxonomy" id="51511"/>
    <lineage>
        <taxon>Eukaryota</taxon>
        <taxon>Metazoa</taxon>
        <taxon>Chordata</taxon>
        <taxon>Tunicata</taxon>
        <taxon>Ascidiacea</taxon>
        <taxon>Phlebobranchia</taxon>
        <taxon>Cionidae</taxon>
        <taxon>Ciona</taxon>
    </lineage>
</organism>
<dbReference type="PANTHER" id="PTHR10881:SF46">
    <property type="entry name" value="GOLGIN SUBFAMILY A MEMBER 2"/>
    <property type="match status" value="1"/>
</dbReference>
<dbReference type="Proteomes" id="UP000007875">
    <property type="component" value="Unassembled WGS sequence"/>
</dbReference>
<reference evidence="4" key="3">
    <citation type="submission" date="2025-09" db="UniProtKB">
        <authorList>
            <consortium name="Ensembl"/>
        </authorList>
    </citation>
    <scope>IDENTIFICATION</scope>
</reference>
<sequence>MLSSELTQKLVVKESECGRLNEELADLNEKLSMAEVLLQQLSSPTSETPQTQLDELQEENKSLHQKLNEYQASFEQLAREREQFAQQYQQINNQLQQQVAQLSEEVGTLHTEKDEMMTEQENLRLVIRDLKEANQELGSDQDYIEKSEMVGEMSSKVNELQNNIEKLCKEKEELNAKLGAQLRNNEHLARLNEEQEQQLIQLNEDANDSKLSSEEHARMLEQAHSDKTTISRALMQNKQLKHQLEEMHEGFVKLSNDKMQLASHLSTFEHKEKELLEEIEKYKNYIDVVEKKMAGKHEEISQLQNTVRQTEMQAEERLSSKQREMVQLQNAYQQVQYQLHSKSTISNSNNEQFEFTRRIINIA</sequence>
<evidence type="ECO:0000313" key="5">
    <source>
        <dbReference type="Proteomes" id="UP000007875"/>
    </source>
</evidence>
<dbReference type="HOGENOM" id="CLU_762809_0_0_1"/>
<dbReference type="PANTHER" id="PTHR10881">
    <property type="entry name" value="GOLGIN SUBFAMILY A MEMBER-RELATED"/>
    <property type="match status" value="1"/>
</dbReference>
<dbReference type="SUPFAM" id="SSF58104">
    <property type="entry name" value="Methyl-accepting chemotaxis protein (MCP) signaling domain"/>
    <property type="match status" value="1"/>
</dbReference>
<dbReference type="Gene3D" id="1.10.287.1490">
    <property type="match status" value="1"/>
</dbReference>
<name>H2YAR5_CIOSA</name>
<dbReference type="GO" id="GO:0005801">
    <property type="term" value="C:cis-Golgi network"/>
    <property type="evidence" value="ECO:0007669"/>
    <property type="project" value="TreeGrafter"/>
</dbReference>
<accession>H2YAR5</accession>
<dbReference type="InterPro" id="IPR024858">
    <property type="entry name" value="GOLGA"/>
</dbReference>
<reference evidence="5" key="1">
    <citation type="submission" date="2003-08" db="EMBL/GenBank/DDBJ databases">
        <authorList>
            <person name="Birren B."/>
            <person name="Nusbaum C."/>
            <person name="Abebe A."/>
            <person name="Abouelleil A."/>
            <person name="Adekoya E."/>
            <person name="Ait-zahra M."/>
            <person name="Allen N."/>
            <person name="Allen T."/>
            <person name="An P."/>
            <person name="Anderson M."/>
            <person name="Anderson S."/>
            <person name="Arachchi H."/>
            <person name="Armbruster J."/>
            <person name="Bachantsang P."/>
            <person name="Baldwin J."/>
            <person name="Barry A."/>
            <person name="Bayul T."/>
            <person name="Blitshsteyn B."/>
            <person name="Bloom T."/>
            <person name="Blye J."/>
            <person name="Boguslavskiy L."/>
            <person name="Borowsky M."/>
            <person name="Boukhgalter B."/>
            <person name="Brunache A."/>
            <person name="Butler J."/>
            <person name="Calixte N."/>
            <person name="Calvo S."/>
            <person name="Camarata J."/>
            <person name="Campo K."/>
            <person name="Chang J."/>
            <person name="Cheshatsang Y."/>
            <person name="Citroen M."/>
            <person name="Collymore A."/>
            <person name="Considine T."/>
            <person name="Cook A."/>
            <person name="Cooke P."/>
            <person name="Corum B."/>
            <person name="Cuomo C."/>
            <person name="David R."/>
            <person name="Dawoe T."/>
            <person name="Degray S."/>
            <person name="Dodge S."/>
            <person name="Dooley K."/>
            <person name="Dorje P."/>
            <person name="Dorjee K."/>
            <person name="Dorris L."/>
            <person name="Duffey N."/>
            <person name="Dupes A."/>
            <person name="Elkins T."/>
            <person name="Engels R."/>
            <person name="Erickson J."/>
            <person name="Farina A."/>
            <person name="Faro S."/>
            <person name="Ferreira P."/>
            <person name="Fischer H."/>
            <person name="Fitzgerald M."/>
            <person name="Foley K."/>
            <person name="Gage D."/>
            <person name="Galagan J."/>
            <person name="Gearin G."/>
            <person name="Gnerre S."/>
            <person name="Gnirke A."/>
            <person name="Goyette A."/>
            <person name="Graham J."/>
            <person name="Grandbois E."/>
            <person name="Gyaltsen K."/>
            <person name="Hafez N."/>
            <person name="Hagopian D."/>
            <person name="Hagos B."/>
            <person name="Hall J."/>
            <person name="Hatcher B."/>
            <person name="Heller A."/>
            <person name="Higgins H."/>
            <person name="Honan T."/>
            <person name="Horn A."/>
            <person name="Houde N."/>
            <person name="Hughes L."/>
            <person name="Hulme W."/>
            <person name="Husby E."/>
            <person name="Iliev I."/>
            <person name="Jaffe D."/>
            <person name="Jones C."/>
            <person name="Kamal M."/>
            <person name="Kamat A."/>
            <person name="Kamvysselis M."/>
            <person name="Karlsson E."/>
            <person name="Kells C."/>
            <person name="Kieu A."/>
            <person name="Kisner P."/>
            <person name="Kodira C."/>
            <person name="Kulbokas E."/>
            <person name="Labutti K."/>
            <person name="Lama D."/>
            <person name="Landers T."/>
            <person name="Leger J."/>
            <person name="Levine S."/>
            <person name="Lewis D."/>
            <person name="Lewis T."/>
            <person name="Lindblad-toh K."/>
            <person name="Liu X."/>
            <person name="Lokyitsang T."/>
            <person name="Lokyitsang Y."/>
            <person name="Lucien O."/>
            <person name="Lui A."/>
            <person name="Ma L.J."/>
            <person name="Mabbitt R."/>
            <person name="Macdonald J."/>
            <person name="Maclean C."/>
            <person name="Major J."/>
            <person name="Manning J."/>
            <person name="Marabella R."/>
            <person name="Maru K."/>
            <person name="Matthews C."/>
            <person name="Mauceli E."/>
            <person name="Mccarthy M."/>
            <person name="Mcdonough S."/>
            <person name="Mcghee T."/>
            <person name="Meldrim J."/>
            <person name="Meneus L."/>
            <person name="Mesirov J."/>
            <person name="Mihalev A."/>
            <person name="Mihova T."/>
            <person name="Mikkelsen T."/>
            <person name="Mlenga V."/>
            <person name="Moru K."/>
            <person name="Mozes J."/>
            <person name="Mulrain L."/>
            <person name="Munson G."/>
            <person name="Naylor J."/>
            <person name="Newes C."/>
            <person name="Nguyen C."/>
            <person name="Nguyen N."/>
            <person name="Nguyen T."/>
            <person name="Nicol R."/>
            <person name="Nielsen C."/>
            <person name="Nizzari M."/>
            <person name="Norbu C."/>
            <person name="Norbu N."/>
            <person name="O'donnell P."/>
            <person name="Okoawo O."/>
            <person name="O'leary S."/>
            <person name="Omotosho B."/>
            <person name="O'neill K."/>
            <person name="Osman S."/>
            <person name="Parker S."/>
            <person name="Perrin D."/>
            <person name="Phunkhang P."/>
            <person name="Piqani B."/>
            <person name="Purcell S."/>
            <person name="Rachupka T."/>
            <person name="Ramasamy U."/>
            <person name="Rameau R."/>
            <person name="Ray V."/>
            <person name="Raymond C."/>
            <person name="Retta R."/>
            <person name="Richardson S."/>
            <person name="Rise C."/>
            <person name="Rodriguez J."/>
            <person name="Rogers J."/>
            <person name="Rogov P."/>
            <person name="Rutman M."/>
            <person name="Schupbach R."/>
            <person name="Seaman C."/>
            <person name="Settipalli S."/>
            <person name="Sharpe T."/>
            <person name="Sheridan J."/>
            <person name="Sherpa N."/>
            <person name="Shi J."/>
            <person name="Smirnov S."/>
            <person name="Smith C."/>
            <person name="Sougnez C."/>
            <person name="Spencer B."/>
            <person name="Stalker J."/>
            <person name="Stange-thomann N."/>
            <person name="Stavropoulos S."/>
            <person name="Stetson K."/>
            <person name="Stone C."/>
            <person name="Stone S."/>
            <person name="Stubbs M."/>
            <person name="Talamas J."/>
            <person name="Tchuinga P."/>
            <person name="Tenzing P."/>
            <person name="Tesfaye S."/>
            <person name="Theodore J."/>
            <person name="Thoulutsang Y."/>
            <person name="Topham K."/>
            <person name="Towey S."/>
            <person name="Tsamla T."/>
            <person name="Tsomo N."/>
            <person name="Vallee D."/>
            <person name="Vassiliev H."/>
            <person name="Venkataraman V."/>
            <person name="Vinson J."/>
            <person name="Vo A."/>
            <person name="Wade C."/>
            <person name="Wang S."/>
            <person name="Wangchuk T."/>
            <person name="Wangdi T."/>
            <person name="Whittaker C."/>
            <person name="Wilkinson J."/>
            <person name="Wu Y."/>
            <person name="Wyman D."/>
            <person name="Yadav S."/>
            <person name="Yang S."/>
            <person name="Yang X."/>
            <person name="Yeager S."/>
            <person name="Yee E."/>
            <person name="Young G."/>
            <person name="Zainoun J."/>
            <person name="Zembeck L."/>
            <person name="Zimmer A."/>
            <person name="Zody M."/>
            <person name="Lander E."/>
        </authorList>
    </citation>
    <scope>NUCLEOTIDE SEQUENCE [LARGE SCALE GENOMIC DNA]</scope>
</reference>
<dbReference type="GO" id="GO:0032580">
    <property type="term" value="C:Golgi cisterna membrane"/>
    <property type="evidence" value="ECO:0007669"/>
    <property type="project" value="TreeGrafter"/>
</dbReference>
<keyword evidence="1 2" id="KW-0175">Coiled coil</keyword>
<dbReference type="Pfam" id="PF15070">
    <property type="entry name" value="GOLGA2L5"/>
    <property type="match status" value="1"/>
</dbReference>
<reference evidence="4" key="2">
    <citation type="submission" date="2025-08" db="UniProtKB">
        <authorList>
            <consortium name="Ensembl"/>
        </authorList>
    </citation>
    <scope>IDENTIFICATION</scope>
</reference>
<evidence type="ECO:0000259" key="3">
    <source>
        <dbReference type="Pfam" id="PF15070"/>
    </source>
</evidence>
<feature type="domain" description="Golgin subfamily A conserved" evidence="3">
    <location>
        <begin position="72"/>
        <end position="335"/>
    </location>
</feature>
<dbReference type="AlphaFoldDB" id="H2YAR5"/>
<evidence type="ECO:0000256" key="2">
    <source>
        <dbReference type="SAM" id="Coils"/>
    </source>
</evidence>
<feature type="coiled-coil region" evidence="2">
    <location>
        <begin position="272"/>
        <end position="338"/>
    </location>
</feature>
<dbReference type="GO" id="GO:0007030">
    <property type="term" value="P:Golgi organization"/>
    <property type="evidence" value="ECO:0007669"/>
    <property type="project" value="TreeGrafter"/>
</dbReference>
<dbReference type="OMA" id="CACTICL"/>
<dbReference type="GO" id="GO:0000137">
    <property type="term" value="C:Golgi cis cisterna"/>
    <property type="evidence" value="ECO:0007669"/>
    <property type="project" value="TreeGrafter"/>
</dbReference>